<name>A0A919CDZ4_9ACTN</name>
<dbReference type="AlphaFoldDB" id="A0A919CDZ4"/>
<reference evidence="1" key="2">
    <citation type="submission" date="2020-09" db="EMBL/GenBank/DDBJ databases">
        <authorList>
            <person name="Sun Q."/>
            <person name="Ohkuma M."/>
        </authorList>
    </citation>
    <scope>NUCLEOTIDE SEQUENCE</scope>
    <source>
        <strain evidence="1">JCM 4637</strain>
    </source>
</reference>
<sequence>MKRQAAWVPLINKALEVRSGASGEPEDISVLEAEARRLEKSYFRVDDLVKSCMHMHPASQHWSACGRS</sequence>
<dbReference type="RefSeq" id="WP_189827901.1">
    <property type="nucleotide sequence ID" value="NZ_BMVC01000020.1"/>
</dbReference>
<protein>
    <submittedName>
        <fullName evidence="1">Uncharacterized protein</fullName>
    </submittedName>
</protein>
<accession>A0A919CDZ4</accession>
<organism evidence="1 2">
    <name type="scientific">Streptomyces finlayi</name>
    <dbReference type="NCBI Taxonomy" id="67296"/>
    <lineage>
        <taxon>Bacteria</taxon>
        <taxon>Bacillati</taxon>
        <taxon>Actinomycetota</taxon>
        <taxon>Actinomycetes</taxon>
        <taxon>Kitasatosporales</taxon>
        <taxon>Streptomycetaceae</taxon>
        <taxon>Streptomyces</taxon>
    </lineage>
</organism>
<dbReference type="EMBL" id="BMVC01000020">
    <property type="protein sequence ID" value="GHD13889.1"/>
    <property type="molecule type" value="Genomic_DNA"/>
</dbReference>
<evidence type="ECO:0000313" key="2">
    <source>
        <dbReference type="Proteomes" id="UP000638353"/>
    </source>
</evidence>
<evidence type="ECO:0000313" key="1">
    <source>
        <dbReference type="EMBL" id="GHD13889.1"/>
    </source>
</evidence>
<gene>
    <name evidence="1" type="ORF">GCM10010334_72630</name>
</gene>
<comment type="caution">
    <text evidence="1">The sequence shown here is derived from an EMBL/GenBank/DDBJ whole genome shotgun (WGS) entry which is preliminary data.</text>
</comment>
<proteinExistence type="predicted"/>
<reference evidence="1" key="1">
    <citation type="journal article" date="2014" name="Int. J. Syst. Evol. Microbiol.">
        <title>Complete genome sequence of Corynebacterium casei LMG S-19264T (=DSM 44701T), isolated from a smear-ripened cheese.</title>
        <authorList>
            <consortium name="US DOE Joint Genome Institute (JGI-PGF)"/>
            <person name="Walter F."/>
            <person name="Albersmeier A."/>
            <person name="Kalinowski J."/>
            <person name="Ruckert C."/>
        </authorList>
    </citation>
    <scope>NUCLEOTIDE SEQUENCE</scope>
    <source>
        <strain evidence="1">JCM 4637</strain>
    </source>
</reference>
<dbReference type="Proteomes" id="UP000638353">
    <property type="component" value="Unassembled WGS sequence"/>
</dbReference>